<feature type="domain" description="Dynamin N-terminal" evidence="3">
    <location>
        <begin position="92"/>
        <end position="338"/>
    </location>
</feature>
<dbReference type="SUPFAM" id="SSF52540">
    <property type="entry name" value="P-loop containing nucleoside triphosphate hydrolases"/>
    <property type="match status" value="1"/>
</dbReference>
<gene>
    <name evidence="4" type="ORF">QBC42DRAFT_251991</name>
</gene>
<feature type="region of interest" description="Disordered" evidence="2">
    <location>
        <begin position="911"/>
        <end position="957"/>
    </location>
</feature>
<name>A0AAV9HME8_9PEZI</name>
<dbReference type="Pfam" id="PF00350">
    <property type="entry name" value="Dynamin_N"/>
    <property type="match status" value="1"/>
</dbReference>
<dbReference type="PANTHER" id="PTHR36681:SF3">
    <property type="entry name" value="NUCLEAR GTPASE, GERMINAL CENTER-ASSOCIATED, TANDEM DUPLICATE 3"/>
    <property type="match status" value="1"/>
</dbReference>
<dbReference type="AlphaFoldDB" id="A0AAV9HME8"/>
<dbReference type="InterPro" id="IPR045063">
    <property type="entry name" value="Dynamin_N"/>
</dbReference>
<proteinExistence type="predicted"/>
<feature type="coiled-coil region" evidence="1">
    <location>
        <begin position="379"/>
        <end position="409"/>
    </location>
</feature>
<accession>A0AAV9HME8</accession>
<dbReference type="PANTHER" id="PTHR36681">
    <property type="entry name" value="NUCLEAR GTPASE, GERMINAL CENTER-ASSOCIATED, TANDEM DUPLICATE 3"/>
    <property type="match status" value="1"/>
</dbReference>
<comment type="caution">
    <text evidence="4">The sequence shown here is derived from an EMBL/GenBank/DDBJ whole genome shotgun (WGS) entry which is preliminary data.</text>
</comment>
<evidence type="ECO:0000256" key="2">
    <source>
        <dbReference type="SAM" id="MobiDB-lite"/>
    </source>
</evidence>
<sequence length="972" mass="109002">MPKGKQARFVWKDIAQRTDLTALQQTRASEQALEIAVDQSSRLKALIESYLVEMRKREKETGIKAPEGSQLSRWADEIATFADEAFSNEVLVGVQGPTGAGKTALLNALIGMNDLLPSNNAEAATATVCKVSYNHFDGFHAKIHFRSYNDVRKELDTFFEALREHDRISTLQDEEFMGGEDDKENSLSELMAIIKNTGDKIEAVWDLMPQDLATMSTKDLLRSEDPVSKLLSRVISVYGVGIPDFAEKIKPYLDSTPIDVGKGEAARKMAHWPLISHVEIFVKSELLKSGLVLVGLPGLSDAVESRSAVAEGYKRKLALVVIVTPSVRAADERTGIKLMSRAQEVEMEMDGKLNSQSSCIVISKTDDINWQSFAKTSGQGDLLVQMRKLKNDIKDLEKKRKELRAIMNERAGTGLPTSVEDITGESSQRTLALEAYIDELKDLDSTIQVSTNDLLNLEGKVAHNAIKSRNSTLSSKITKQLRTCHEALTRKSPLAKARFNPPQVFPVSAKAFWTFVKEDLTYGEEIRGFPKVNYTGIPDLTRWMKENTAPWRKRHLLLLLHGYTGLLHQVQTWCAEECIKSEISRDTIVNEILDPFCEGLMQELAGHGANLKKKVKRCDPLGYKSEALAACGRQSSEIVGRWVYKYPQDKKQRARIHNSTFAAIINRSGGEFTSQGIDGPLKYNWMEDMALEFKGQIAVDWAAQLHKNIPQLEEEAVNAVGRSWRDSILLLRDQLNARFPNQDQYIAKQISNLLEIVDEVKAMVGAALVEISAQSGEMHANLEDELRLNWIPGFEGARTVAGGDGKMKRQHDVLLEYAEKQGYKTFRDSVMRVEQEFTKAVDTFSKKLDAAWARGLAQLHSQMDIVINNMVAVVKQDPYGDPKSRTIHLREGIRQICTEWTAEWNEINDSISGHEDTSIPSQWEPPSSINHDDVDADSGNLIDEDDELGNPMPLTGREYRNVEVEVKNEREE</sequence>
<evidence type="ECO:0000313" key="4">
    <source>
        <dbReference type="EMBL" id="KAK4461980.1"/>
    </source>
</evidence>
<organism evidence="4 5">
    <name type="scientific">Cladorrhinum samala</name>
    <dbReference type="NCBI Taxonomy" id="585594"/>
    <lineage>
        <taxon>Eukaryota</taxon>
        <taxon>Fungi</taxon>
        <taxon>Dikarya</taxon>
        <taxon>Ascomycota</taxon>
        <taxon>Pezizomycotina</taxon>
        <taxon>Sordariomycetes</taxon>
        <taxon>Sordariomycetidae</taxon>
        <taxon>Sordariales</taxon>
        <taxon>Podosporaceae</taxon>
        <taxon>Cladorrhinum</taxon>
    </lineage>
</organism>
<reference evidence="4" key="1">
    <citation type="journal article" date="2023" name="Mol. Phylogenet. Evol.">
        <title>Genome-scale phylogeny and comparative genomics of the fungal order Sordariales.</title>
        <authorList>
            <person name="Hensen N."/>
            <person name="Bonometti L."/>
            <person name="Westerberg I."/>
            <person name="Brannstrom I.O."/>
            <person name="Guillou S."/>
            <person name="Cros-Aarteil S."/>
            <person name="Calhoun S."/>
            <person name="Haridas S."/>
            <person name="Kuo A."/>
            <person name="Mondo S."/>
            <person name="Pangilinan J."/>
            <person name="Riley R."/>
            <person name="LaButti K."/>
            <person name="Andreopoulos B."/>
            <person name="Lipzen A."/>
            <person name="Chen C."/>
            <person name="Yan M."/>
            <person name="Daum C."/>
            <person name="Ng V."/>
            <person name="Clum A."/>
            <person name="Steindorff A."/>
            <person name="Ohm R.A."/>
            <person name="Martin F."/>
            <person name="Silar P."/>
            <person name="Natvig D.O."/>
            <person name="Lalanne C."/>
            <person name="Gautier V."/>
            <person name="Ament-Velasquez S.L."/>
            <person name="Kruys A."/>
            <person name="Hutchinson M.I."/>
            <person name="Powell A.J."/>
            <person name="Barry K."/>
            <person name="Miller A.N."/>
            <person name="Grigoriev I.V."/>
            <person name="Debuchy R."/>
            <person name="Gladieux P."/>
            <person name="Hiltunen Thoren M."/>
            <person name="Johannesson H."/>
        </authorList>
    </citation>
    <scope>NUCLEOTIDE SEQUENCE</scope>
    <source>
        <strain evidence="4">PSN324</strain>
    </source>
</reference>
<dbReference type="Gene3D" id="3.40.50.300">
    <property type="entry name" value="P-loop containing nucleotide triphosphate hydrolases"/>
    <property type="match status" value="1"/>
</dbReference>
<dbReference type="EMBL" id="MU864980">
    <property type="protein sequence ID" value="KAK4461980.1"/>
    <property type="molecule type" value="Genomic_DNA"/>
</dbReference>
<evidence type="ECO:0000313" key="5">
    <source>
        <dbReference type="Proteomes" id="UP001321749"/>
    </source>
</evidence>
<feature type="compositionally biased region" description="Polar residues" evidence="2">
    <location>
        <begin position="918"/>
        <end position="929"/>
    </location>
</feature>
<protein>
    <recommendedName>
        <fullName evidence="3">Dynamin N-terminal domain-containing protein</fullName>
    </recommendedName>
</protein>
<keyword evidence="5" id="KW-1185">Reference proteome</keyword>
<dbReference type="InterPro" id="IPR027417">
    <property type="entry name" value="P-loop_NTPase"/>
</dbReference>
<reference evidence="4" key="2">
    <citation type="submission" date="2023-06" db="EMBL/GenBank/DDBJ databases">
        <authorList>
            <consortium name="Lawrence Berkeley National Laboratory"/>
            <person name="Mondo S.J."/>
            <person name="Hensen N."/>
            <person name="Bonometti L."/>
            <person name="Westerberg I."/>
            <person name="Brannstrom I.O."/>
            <person name="Guillou S."/>
            <person name="Cros-Aarteil S."/>
            <person name="Calhoun S."/>
            <person name="Haridas S."/>
            <person name="Kuo A."/>
            <person name="Pangilinan J."/>
            <person name="Riley R."/>
            <person name="Labutti K."/>
            <person name="Andreopoulos B."/>
            <person name="Lipzen A."/>
            <person name="Chen C."/>
            <person name="Yanf M."/>
            <person name="Daum C."/>
            <person name="Ng V."/>
            <person name="Clum A."/>
            <person name="Steindorff A."/>
            <person name="Ohm R."/>
            <person name="Martin F."/>
            <person name="Silar P."/>
            <person name="Natvig D."/>
            <person name="Lalanne C."/>
            <person name="Gautier V."/>
            <person name="Ament-Velasquez S.L."/>
            <person name="Kruys A."/>
            <person name="Hutchinson M.I."/>
            <person name="Powell A.J."/>
            <person name="Barry K."/>
            <person name="Miller A.N."/>
            <person name="Grigoriev I.V."/>
            <person name="Debuchy R."/>
            <person name="Gladieux P."/>
            <person name="Thoren M.H."/>
            <person name="Johannesson H."/>
        </authorList>
    </citation>
    <scope>NUCLEOTIDE SEQUENCE</scope>
    <source>
        <strain evidence="4">PSN324</strain>
    </source>
</reference>
<evidence type="ECO:0000259" key="3">
    <source>
        <dbReference type="Pfam" id="PF00350"/>
    </source>
</evidence>
<dbReference type="Proteomes" id="UP001321749">
    <property type="component" value="Unassembled WGS sequence"/>
</dbReference>
<evidence type="ECO:0000256" key="1">
    <source>
        <dbReference type="SAM" id="Coils"/>
    </source>
</evidence>
<keyword evidence="1" id="KW-0175">Coiled coil</keyword>